<proteinExistence type="predicted"/>
<comment type="caution">
    <text evidence="4">The sequence shown here is derived from an EMBL/GenBank/DDBJ whole genome shotgun (WGS) entry which is preliminary data.</text>
</comment>
<feature type="domain" description="Peptidase M56" evidence="3">
    <location>
        <begin position="88"/>
        <end position="293"/>
    </location>
</feature>
<feature type="transmembrane region" description="Helical" evidence="2">
    <location>
        <begin position="106"/>
        <end position="128"/>
    </location>
</feature>
<keyword evidence="2" id="KW-0812">Transmembrane</keyword>
<dbReference type="PANTHER" id="PTHR34978">
    <property type="entry name" value="POSSIBLE SENSOR-TRANSDUCER PROTEIN BLAR"/>
    <property type="match status" value="1"/>
</dbReference>
<dbReference type="CDD" id="cd07341">
    <property type="entry name" value="M56_BlaR1_MecR1_like"/>
    <property type="match status" value="1"/>
</dbReference>
<keyword evidence="5" id="KW-1185">Reference proteome</keyword>
<dbReference type="RefSeq" id="WP_264500373.1">
    <property type="nucleotide sequence ID" value="NZ_JAPDDS010000003.1"/>
</dbReference>
<keyword evidence="2" id="KW-0472">Membrane</keyword>
<gene>
    <name evidence="4" type="ORF">OKA04_06695</name>
</gene>
<dbReference type="InterPro" id="IPR008756">
    <property type="entry name" value="Peptidase_M56"/>
</dbReference>
<reference evidence="4 5" key="1">
    <citation type="submission" date="2022-10" db="EMBL/GenBank/DDBJ databases">
        <title>Luteolibacter flavescens strain MCCC 1K03193, whole genome shotgun sequencing project.</title>
        <authorList>
            <person name="Zhao G."/>
            <person name="Shen L."/>
        </authorList>
    </citation>
    <scope>NUCLEOTIDE SEQUENCE [LARGE SCALE GENOMIC DNA]</scope>
    <source>
        <strain evidence="4 5">MCCC 1K03193</strain>
    </source>
</reference>
<feature type="transmembrane region" description="Helical" evidence="2">
    <location>
        <begin position="6"/>
        <end position="28"/>
    </location>
</feature>
<evidence type="ECO:0000313" key="4">
    <source>
        <dbReference type="EMBL" id="MCW1884413.1"/>
    </source>
</evidence>
<dbReference type="EMBL" id="JAPDDS010000003">
    <property type="protein sequence ID" value="MCW1884413.1"/>
    <property type="molecule type" value="Genomic_DNA"/>
</dbReference>
<feature type="region of interest" description="Disordered" evidence="1">
    <location>
        <begin position="336"/>
        <end position="356"/>
    </location>
</feature>
<sequence>MKLPEHYLMTVVLHTAVLSAAVLVATLCFRSPQRVATTSLCGILAIAILPWFSAMRLAGRNSDPIEEGGSATLVSLPQWTVMTIPAGEAEAGPDAIPASFVALEGFTLALGIWLLGALISSALLFAAAGKIRRWRRGLAMPDDEAWQAILGASPENPDRRRFRIAPVDCSPCVAGFLRPLVVIPGFLLDPSMRRELGWALRHEMSHCRGHDSRWIIVLEWTRAIQWWNPFLHLLVSRWSMAREHVCDLAASEGDRPAYGEFLIEMAAKPTSRNPFAVTMVRSHRLKTLKARIVTVLKAAPGGPVRLERKVLFPVCLAMLGASLMISCVRIGEDHRDTTAASTPEKATRTSTSSDTLPAGKAAQIKINVKVLAPSDGPAAADGSIFTDAEMQQLMRTYAQKRGTMLMTMPSVTAKTGETAFLEIVREHPDDPPWSIDLKRPQARPNRFVGWSLRITPALDGGKVKVSADINYGFIPRAHYSMNTPSDGMFDNESKINWKKLQRKVARGIGRLSPGETVAINLGEVESRCFPTIFITAVPIDAVGREIKDLR</sequence>
<name>A0ABT3FLI1_9BACT</name>
<evidence type="ECO:0000256" key="2">
    <source>
        <dbReference type="SAM" id="Phobius"/>
    </source>
</evidence>
<evidence type="ECO:0000259" key="3">
    <source>
        <dbReference type="Pfam" id="PF05569"/>
    </source>
</evidence>
<dbReference type="Pfam" id="PF05569">
    <property type="entry name" value="Peptidase_M56"/>
    <property type="match status" value="1"/>
</dbReference>
<evidence type="ECO:0000256" key="1">
    <source>
        <dbReference type="SAM" id="MobiDB-lite"/>
    </source>
</evidence>
<protein>
    <submittedName>
        <fullName evidence="4">M56 family metallopeptidase</fullName>
    </submittedName>
</protein>
<dbReference type="Proteomes" id="UP001207930">
    <property type="component" value="Unassembled WGS sequence"/>
</dbReference>
<keyword evidence="2" id="KW-1133">Transmembrane helix</keyword>
<dbReference type="PANTHER" id="PTHR34978:SF3">
    <property type="entry name" value="SLR0241 PROTEIN"/>
    <property type="match status" value="1"/>
</dbReference>
<accession>A0ABT3FLI1</accession>
<evidence type="ECO:0000313" key="5">
    <source>
        <dbReference type="Proteomes" id="UP001207930"/>
    </source>
</evidence>
<organism evidence="4 5">
    <name type="scientific">Luteolibacter flavescens</name>
    <dbReference type="NCBI Taxonomy" id="1859460"/>
    <lineage>
        <taxon>Bacteria</taxon>
        <taxon>Pseudomonadati</taxon>
        <taxon>Verrucomicrobiota</taxon>
        <taxon>Verrucomicrobiia</taxon>
        <taxon>Verrucomicrobiales</taxon>
        <taxon>Verrucomicrobiaceae</taxon>
        <taxon>Luteolibacter</taxon>
    </lineage>
</organism>
<feature type="transmembrane region" description="Helical" evidence="2">
    <location>
        <begin position="35"/>
        <end position="54"/>
    </location>
</feature>
<dbReference type="InterPro" id="IPR052173">
    <property type="entry name" value="Beta-lactam_resp_regulator"/>
</dbReference>